<reference evidence="2" key="1">
    <citation type="submission" date="2018-11" db="EMBL/GenBank/DDBJ databases">
        <authorList>
            <consortium name="Pathogen Informatics"/>
        </authorList>
    </citation>
    <scope>NUCLEOTIDE SEQUENCE</scope>
</reference>
<evidence type="ECO:0000256" key="1">
    <source>
        <dbReference type="SAM" id="SignalP"/>
    </source>
</evidence>
<comment type="caution">
    <text evidence="2">The sequence shown here is derived from an EMBL/GenBank/DDBJ whole genome shotgun (WGS) entry which is preliminary data.</text>
</comment>
<evidence type="ECO:0008006" key="4">
    <source>
        <dbReference type="Google" id="ProtNLM"/>
    </source>
</evidence>
<dbReference type="Proteomes" id="UP000784294">
    <property type="component" value="Unassembled WGS sequence"/>
</dbReference>
<accession>A0A3S5FBN8</accession>
<feature type="signal peptide" evidence="1">
    <location>
        <begin position="1"/>
        <end position="23"/>
    </location>
</feature>
<dbReference type="AlphaFoldDB" id="A0A3S5FBN8"/>
<dbReference type="EMBL" id="CAAALY010001595">
    <property type="protein sequence ID" value="VEL07373.1"/>
    <property type="molecule type" value="Genomic_DNA"/>
</dbReference>
<protein>
    <recommendedName>
        <fullName evidence="4">Secreted protein</fullName>
    </recommendedName>
</protein>
<keyword evidence="3" id="KW-1185">Reference proteome</keyword>
<sequence length="107" mass="11634">MVAVSSRFIEVVWFWFRYLVLLAGRPRGTHLVRRPLHASSFPDSDRGLGAFTDGSTASSVSLAILGKGRQSLVCQPKCLGMHQVNGPTLEMIVNFVKLTSISSKSVG</sequence>
<name>A0A3S5FBN8_9PLAT</name>
<feature type="chain" id="PRO_5018662198" description="Secreted protein" evidence="1">
    <location>
        <begin position="24"/>
        <end position="107"/>
    </location>
</feature>
<evidence type="ECO:0000313" key="3">
    <source>
        <dbReference type="Proteomes" id="UP000784294"/>
    </source>
</evidence>
<proteinExistence type="predicted"/>
<gene>
    <name evidence="2" type="ORF">PXEA_LOCUS813</name>
</gene>
<evidence type="ECO:0000313" key="2">
    <source>
        <dbReference type="EMBL" id="VEL07373.1"/>
    </source>
</evidence>
<organism evidence="2 3">
    <name type="scientific">Protopolystoma xenopodis</name>
    <dbReference type="NCBI Taxonomy" id="117903"/>
    <lineage>
        <taxon>Eukaryota</taxon>
        <taxon>Metazoa</taxon>
        <taxon>Spiralia</taxon>
        <taxon>Lophotrochozoa</taxon>
        <taxon>Platyhelminthes</taxon>
        <taxon>Monogenea</taxon>
        <taxon>Polyopisthocotylea</taxon>
        <taxon>Polystomatidea</taxon>
        <taxon>Polystomatidae</taxon>
        <taxon>Protopolystoma</taxon>
    </lineage>
</organism>
<keyword evidence="1" id="KW-0732">Signal</keyword>